<evidence type="ECO:0008006" key="3">
    <source>
        <dbReference type="Google" id="ProtNLM"/>
    </source>
</evidence>
<dbReference type="AlphaFoldDB" id="A0A4Y8Q3N8"/>
<comment type="caution">
    <text evidence="1">The sequence shown here is derived from an EMBL/GenBank/DDBJ whole genome shotgun (WGS) entry which is preliminary data.</text>
</comment>
<protein>
    <recommendedName>
        <fullName evidence="3">DUF3990 domain-containing protein</fullName>
    </recommendedName>
</protein>
<dbReference type="OrthoDB" id="9813772at2"/>
<dbReference type="Pfam" id="PF13151">
    <property type="entry name" value="DUF3990"/>
    <property type="match status" value="1"/>
</dbReference>
<sequence>MTGYMYDMIEVDSLLNNKYVQLHNGLNGPFIFPRYVYHATVASCIAPLKERLLSRAYWRATDRDFGPAFYTTISFEQAASWASKAEEKQIGEIGCIVKIQCFPERYSGFNNVLAFLGDTNPLWTQFIVDHRYECDERGSDPCGPAHPAIVIGQMADNKMDIVKDEYDRNQTQIMDKYSFFYERMTRDKHGRRLDALQLGNQIAFCDEGMNELLSLISYFTYDENREEWVEHDA</sequence>
<dbReference type="EMBL" id="MYFO01000009">
    <property type="protein sequence ID" value="TFE88611.1"/>
    <property type="molecule type" value="Genomic_DNA"/>
</dbReference>
<evidence type="ECO:0000313" key="1">
    <source>
        <dbReference type="EMBL" id="TFE88611.1"/>
    </source>
</evidence>
<reference evidence="1 2" key="1">
    <citation type="submission" date="2017-03" db="EMBL/GenBank/DDBJ databases">
        <title>Isolation of Levoglucosan Utilizing Bacteria.</title>
        <authorList>
            <person name="Arya A.S."/>
        </authorList>
    </citation>
    <scope>NUCLEOTIDE SEQUENCE [LARGE SCALE GENOMIC DNA]</scope>
    <source>
        <strain evidence="1 2">MEC069</strain>
    </source>
</reference>
<gene>
    <name evidence="1" type="ORF">B5M42_09170</name>
</gene>
<accession>A0A4Y8Q3N8</accession>
<keyword evidence="2" id="KW-1185">Reference proteome</keyword>
<proteinExistence type="predicted"/>
<dbReference type="Proteomes" id="UP000298246">
    <property type="component" value="Unassembled WGS sequence"/>
</dbReference>
<dbReference type="InterPro" id="IPR025051">
    <property type="entry name" value="DUF3990"/>
</dbReference>
<organism evidence="1 2">
    <name type="scientific">Paenibacillus athensensis</name>
    <dbReference type="NCBI Taxonomy" id="1967502"/>
    <lineage>
        <taxon>Bacteria</taxon>
        <taxon>Bacillati</taxon>
        <taxon>Bacillota</taxon>
        <taxon>Bacilli</taxon>
        <taxon>Bacillales</taxon>
        <taxon>Paenibacillaceae</taxon>
        <taxon>Paenibacillus</taxon>
    </lineage>
</organism>
<name>A0A4Y8Q3N8_9BACL</name>
<evidence type="ECO:0000313" key="2">
    <source>
        <dbReference type="Proteomes" id="UP000298246"/>
    </source>
</evidence>